<dbReference type="Gene3D" id="3.60.21.10">
    <property type="match status" value="1"/>
</dbReference>
<dbReference type="PANTHER" id="PTHR42850:SF4">
    <property type="entry name" value="ZINC-DEPENDENT ENDOPOLYPHOSPHATASE"/>
    <property type="match status" value="1"/>
</dbReference>
<comment type="caution">
    <text evidence="2">The sequence shown here is derived from an EMBL/GenBank/DDBJ whole genome shotgun (WGS) entry which is preliminary data.</text>
</comment>
<dbReference type="Proteomes" id="UP001597425">
    <property type="component" value="Unassembled WGS sequence"/>
</dbReference>
<proteinExistence type="predicted"/>
<dbReference type="RefSeq" id="WP_265723584.1">
    <property type="nucleotide sequence ID" value="NZ_JAPIVK010000059.1"/>
</dbReference>
<dbReference type="InterPro" id="IPR029052">
    <property type="entry name" value="Metallo-depent_PP-like"/>
</dbReference>
<protein>
    <submittedName>
        <fullName evidence="2">Metallophosphoesterase</fullName>
    </submittedName>
</protein>
<organism evidence="2 3">
    <name type="scientific">Microbulbifer halophilus</name>
    <dbReference type="NCBI Taxonomy" id="453963"/>
    <lineage>
        <taxon>Bacteria</taxon>
        <taxon>Pseudomonadati</taxon>
        <taxon>Pseudomonadota</taxon>
        <taxon>Gammaproteobacteria</taxon>
        <taxon>Cellvibrionales</taxon>
        <taxon>Microbulbiferaceae</taxon>
        <taxon>Microbulbifer</taxon>
    </lineage>
</organism>
<dbReference type="EMBL" id="JBHUJD010000045">
    <property type="protein sequence ID" value="MFD2312471.1"/>
    <property type="molecule type" value="Genomic_DNA"/>
</dbReference>
<sequence length="270" mass="30517">MSSLLRVGRNPTGRDLVVGDVHGHLAQLQRQLDDLRFNPQSDRLFFLGDIVDRGPDSGVLLEMVDQRTYFSVLGNHEAMMIAGYESPGSAGLHRANGGEWFYRLPDEERQQCVAAARRWPWAIEVDTGFGRAGLVHANVPDSSWIELLRQLRAMDRHWRSGAPLTERAVAFAAQNILWKRTLILHFYGKVLESGAVRQKLEDYLESFGVGEEWKVPATAEQLEPFRIAGIDRVYMGHTYVPTAIRVGKCHFLDSYREEPGDALSLVCINR</sequence>
<dbReference type="InterPro" id="IPR050126">
    <property type="entry name" value="Ap4A_hydrolase"/>
</dbReference>
<reference evidence="3" key="1">
    <citation type="journal article" date="2019" name="Int. J. Syst. Evol. Microbiol.">
        <title>The Global Catalogue of Microorganisms (GCM) 10K type strain sequencing project: providing services to taxonomists for standard genome sequencing and annotation.</title>
        <authorList>
            <consortium name="The Broad Institute Genomics Platform"/>
            <consortium name="The Broad Institute Genome Sequencing Center for Infectious Disease"/>
            <person name="Wu L."/>
            <person name="Ma J."/>
        </authorList>
    </citation>
    <scope>NUCLEOTIDE SEQUENCE [LARGE SCALE GENOMIC DNA]</scope>
    <source>
        <strain evidence="3">KCTC 12848</strain>
    </source>
</reference>
<evidence type="ECO:0000313" key="2">
    <source>
        <dbReference type="EMBL" id="MFD2312471.1"/>
    </source>
</evidence>
<feature type="domain" description="Calcineurin-like phosphoesterase" evidence="1">
    <location>
        <begin position="16"/>
        <end position="240"/>
    </location>
</feature>
<dbReference type="Pfam" id="PF00149">
    <property type="entry name" value="Metallophos"/>
    <property type="match status" value="1"/>
</dbReference>
<gene>
    <name evidence="2" type="ORF">ACFSKX_18800</name>
</gene>
<dbReference type="InterPro" id="IPR004843">
    <property type="entry name" value="Calcineurin-like_PHP"/>
</dbReference>
<dbReference type="PANTHER" id="PTHR42850">
    <property type="entry name" value="METALLOPHOSPHOESTERASE"/>
    <property type="match status" value="1"/>
</dbReference>
<keyword evidence="3" id="KW-1185">Reference proteome</keyword>
<dbReference type="SUPFAM" id="SSF56300">
    <property type="entry name" value="Metallo-dependent phosphatases"/>
    <property type="match status" value="1"/>
</dbReference>
<evidence type="ECO:0000313" key="3">
    <source>
        <dbReference type="Proteomes" id="UP001597425"/>
    </source>
</evidence>
<evidence type="ECO:0000259" key="1">
    <source>
        <dbReference type="Pfam" id="PF00149"/>
    </source>
</evidence>
<accession>A0ABW5EFT4</accession>
<name>A0ABW5EFT4_9GAMM</name>